<dbReference type="PANTHER" id="PTHR43725">
    <property type="entry name" value="UDP-GLUCOSE 4-EPIMERASE"/>
    <property type="match status" value="1"/>
</dbReference>
<dbReference type="InterPro" id="IPR005886">
    <property type="entry name" value="UDP_G4E"/>
</dbReference>
<evidence type="ECO:0000256" key="7">
    <source>
        <dbReference type="ARBA" id="ARBA00023027"/>
    </source>
</evidence>
<dbReference type="PANTHER" id="PTHR43725:SF53">
    <property type="entry name" value="UDP-ARABINOSE 4-EPIMERASE 1"/>
    <property type="match status" value="1"/>
</dbReference>
<evidence type="ECO:0000256" key="10">
    <source>
        <dbReference type="RuleBase" id="RU366046"/>
    </source>
</evidence>
<dbReference type="EC" id="5.1.3.2" evidence="5 10"/>
<feature type="domain" description="NAD(P)-binding" evidence="11">
    <location>
        <begin position="3"/>
        <end position="316"/>
    </location>
</feature>
<dbReference type="InterPro" id="IPR036291">
    <property type="entry name" value="NAD(P)-bd_dom_sf"/>
</dbReference>
<evidence type="ECO:0000256" key="1">
    <source>
        <dbReference type="ARBA" id="ARBA00000083"/>
    </source>
</evidence>
<evidence type="ECO:0000259" key="11">
    <source>
        <dbReference type="Pfam" id="PF16363"/>
    </source>
</evidence>
<comment type="similarity">
    <text evidence="4 10">Belongs to the NAD(P)-dependent epimerase/dehydratase family.</text>
</comment>
<dbReference type="EMBL" id="CP098754">
    <property type="protein sequence ID" value="WIH93794.1"/>
    <property type="molecule type" value="Genomic_DNA"/>
</dbReference>
<protein>
    <recommendedName>
        <fullName evidence="6 10">UDP-glucose 4-epimerase</fullName>
        <ecNumber evidence="5 10">5.1.3.2</ecNumber>
    </recommendedName>
</protein>
<dbReference type="Pfam" id="PF16363">
    <property type="entry name" value="GDP_Man_Dehyd"/>
    <property type="match status" value="1"/>
</dbReference>
<dbReference type="GO" id="GO:0003978">
    <property type="term" value="F:UDP-glucose 4-epimerase activity"/>
    <property type="evidence" value="ECO:0007669"/>
    <property type="project" value="UniProtKB-UniRule"/>
</dbReference>
<name>A0AAJ6GB54_BRAPL</name>
<dbReference type="Proteomes" id="UP001242021">
    <property type="component" value="Chromosome"/>
</dbReference>
<evidence type="ECO:0000256" key="2">
    <source>
        <dbReference type="ARBA" id="ARBA00001911"/>
    </source>
</evidence>
<comment type="catalytic activity">
    <reaction evidence="1 10">
        <text>UDP-alpha-D-glucose = UDP-alpha-D-galactose</text>
        <dbReference type="Rhea" id="RHEA:22168"/>
        <dbReference type="ChEBI" id="CHEBI:58885"/>
        <dbReference type="ChEBI" id="CHEBI:66914"/>
        <dbReference type="EC" id="5.1.3.2"/>
    </reaction>
</comment>
<evidence type="ECO:0000256" key="9">
    <source>
        <dbReference type="ARBA" id="ARBA00023277"/>
    </source>
</evidence>
<dbReference type="InterPro" id="IPR016040">
    <property type="entry name" value="NAD(P)-bd_dom"/>
</dbReference>
<comment type="cofactor">
    <cofactor evidence="2 10">
        <name>NAD(+)</name>
        <dbReference type="ChEBI" id="CHEBI:57540"/>
    </cofactor>
</comment>
<sequence>MILVTGGAGYIGSHTVLNLLEYNKDIVIFDNLENGHIETVNILSTLGNVVFEKGDLRNILDIDKIFNKYNIDGVIHFAAFALVEESVKDPSKYYLNNIYGTINLLDTMLKYNVNRIVFSSTCATYGEPLYLPIDEKHNQNPINPYGYSKLVVERVMDDYDIAYGLKSVRLRYFNVAGSDAKTRIGEWHEPETHLIPNIIKSAINNNKTFYIFGNDYNTKDGTCIRDYVNVLDLAEAHRLAYEYLLLENKTDIFNIGTGSGHSVKEIFDTCELVLNKKISVEIKERRSGDPAQLYADISKIKHILKWEPKRTLKDSINTNYLWEISKL</sequence>
<comment type="subunit">
    <text evidence="10">Homodimer.</text>
</comment>
<evidence type="ECO:0000256" key="8">
    <source>
        <dbReference type="ARBA" id="ARBA00023235"/>
    </source>
</evidence>
<evidence type="ECO:0000256" key="5">
    <source>
        <dbReference type="ARBA" id="ARBA00013189"/>
    </source>
</evidence>
<dbReference type="AlphaFoldDB" id="A0AAJ6GB54"/>
<dbReference type="GO" id="GO:0033499">
    <property type="term" value="P:galactose catabolic process via UDP-galactose, Leloir pathway"/>
    <property type="evidence" value="ECO:0007669"/>
    <property type="project" value="TreeGrafter"/>
</dbReference>
<keyword evidence="8 10" id="KW-0413">Isomerase</keyword>
<dbReference type="SUPFAM" id="SSF51735">
    <property type="entry name" value="NAD(P)-binding Rossmann-fold domains"/>
    <property type="match status" value="1"/>
</dbReference>
<keyword evidence="7 10" id="KW-0520">NAD</keyword>
<gene>
    <name evidence="12" type="primary">galE</name>
    <name evidence="12" type="ORF">NEH99_05755</name>
</gene>
<reference evidence="12" key="1">
    <citation type="submission" date="2022-06" db="EMBL/GenBank/DDBJ databases">
        <title>Brachyspira pilosicoli from pigs in Switzerland.</title>
        <authorList>
            <person name="Schmitt S."/>
            <person name="Arnold M."/>
            <person name="Rossano A."/>
            <person name="Perreten V."/>
        </authorList>
    </citation>
    <scope>NUCLEOTIDE SEQUENCE</scope>
    <source>
        <strain evidence="12">MEI4028</strain>
    </source>
</reference>
<dbReference type="CDD" id="cd05247">
    <property type="entry name" value="UDP_G4E_1_SDR_e"/>
    <property type="match status" value="1"/>
</dbReference>
<evidence type="ECO:0000256" key="6">
    <source>
        <dbReference type="ARBA" id="ARBA00018569"/>
    </source>
</evidence>
<keyword evidence="9 10" id="KW-0119">Carbohydrate metabolism</keyword>
<evidence type="ECO:0000256" key="3">
    <source>
        <dbReference type="ARBA" id="ARBA00004947"/>
    </source>
</evidence>
<evidence type="ECO:0000256" key="4">
    <source>
        <dbReference type="ARBA" id="ARBA00007637"/>
    </source>
</evidence>
<accession>A0AAJ6GB54</accession>
<evidence type="ECO:0000313" key="13">
    <source>
        <dbReference type="Proteomes" id="UP001242021"/>
    </source>
</evidence>
<dbReference type="RefSeq" id="WP_284602219.1">
    <property type="nucleotide sequence ID" value="NZ_CP098752.1"/>
</dbReference>
<evidence type="ECO:0000313" key="12">
    <source>
        <dbReference type="EMBL" id="WIH93794.1"/>
    </source>
</evidence>
<proteinExistence type="inferred from homology"/>
<organism evidence="12 13">
    <name type="scientific">Brachyspira pilosicoli</name>
    <name type="common">Serpulina pilosicoli</name>
    <dbReference type="NCBI Taxonomy" id="52584"/>
    <lineage>
        <taxon>Bacteria</taxon>
        <taxon>Pseudomonadati</taxon>
        <taxon>Spirochaetota</taxon>
        <taxon>Spirochaetia</taxon>
        <taxon>Brachyspirales</taxon>
        <taxon>Brachyspiraceae</taxon>
        <taxon>Brachyspira</taxon>
    </lineage>
</organism>
<dbReference type="Gene3D" id="3.40.50.720">
    <property type="entry name" value="NAD(P)-binding Rossmann-like Domain"/>
    <property type="match status" value="1"/>
</dbReference>
<dbReference type="NCBIfam" id="TIGR01179">
    <property type="entry name" value="galE"/>
    <property type="match status" value="1"/>
</dbReference>
<dbReference type="Gene3D" id="3.90.25.10">
    <property type="entry name" value="UDP-galactose 4-epimerase, domain 1"/>
    <property type="match status" value="1"/>
</dbReference>
<comment type="pathway">
    <text evidence="3 10">Carbohydrate metabolism; galactose metabolism.</text>
</comment>